<gene>
    <name evidence="12" type="primary">LOC120273196</name>
</gene>
<evidence type="ECO:0000259" key="10">
    <source>
        <dbReference type="PROSITE" id="PS50994"/>
    </source>
</evidence>
<name>A0AB40C832_DIOCR</name>
<keyword evidence="8" id="KW-0548">Nucleotidyltransferase</keyword>
<dbReference type="RefSeq" id="XP_039135767.1">
    <property type="nucleotide sequence ID" value="XM_039279833.1"/>
</dbReference>
<keyword evidence="5" id="KW-0460">Magnesium</keyword>
<evidence type="ECO:0000256" key="7">
    <source>
        <dbReference type="ARBA" id="ARBA00022918"/>
    </source>
</evidence>
<dbReference type="InterPro" id="IPR036397">
    <property type="entry name" value="RNaseH_sf"/>
</dbReference>
<keyword evidence="1" id="KW-0540">Nuclease</keyword>
<dbReference type="GO" id="GO:0046872">
    <property type="term" value="F:metal ion binding"/>
    <property type="evidence" value="ECO:0007669"/>
    <property type="project" value="UniProtKB-KW"/>
</dbReference>
<keyword evidence="4" id="KW-0378">Hydrolase</keyword>
<dbReference type="SUPFAM" id="SSF53098">
    <property type="entry name" value="Ribonuclease H-like"/>
    <property type="match status" value="1"/>
</dbReference>
<dbReference type="GeneID" id="120273196"/>
<dbReference type="GO" id="GO:0003964">
    <property type="term" value="F:RNA-directed DNA polymerase activity"/>
    <property type="evidence" value="ECO:0007669"/>
    <property type="project" value="UniProtKB-KW"/>
</dbReference>
<proteinExistence type="predicted"/>
<dbReference type="InterPro" id="IPR001584">
    <property type="entry name" value="Integrase_cat-core"/>
</dbReference>
<evidence type="ECO:0000256" key="1">
    <source>
        <dbReference type="ARBA" id="ARBA00022722"/>
    </source>
</evidence>
<feature type="domain" description="Integrase catalytic" evidence="10">
    <location>
        <begin position="232"/>
        <end position="372"/>
    </location>
</feature>
<accession>A0AB40C832</accession>
<evidence type="ECO:0000313" key="12">
    <source>
        <dbReference type="RefSeq" id="XP_039135767.1"/>
    </source>
</evidence>
<keyword evidence="9" id="KW-0233">DNA recombination</keyword>
<dbReference type="PANTHER" id="PTHR42648:SF11">
    <property type="entry name" value="TRANSPOSON TY4-P GAG-POL POLYPROTEIN"/>
    <property type="match status" value="1"/>
</dbReference>
<dbReference type="Proteomes" id="UP001515500">
    <property type="component" value="Chromosome 2"/>
</dbReference>
<evidence type="ECO:0000256" key="2">
    <source>
        <dbReference type="ARBA" id="ARBA00022723"/>
    </source>
</evidence>
<dbReference type="InterPro" id="IPR039537">
    <property type="entry name" value="Retrotran_Ty1/copia-like"/>
</dbReference>
<organism evidence="11 12">
    <name type="scientific">Dioscorea cayennensis subsp. rotundata</name>
    <name type="common">White Guinea yam</name>
    <name type="synonym">Dioscorea rotundata</name>
    <dbReference type="NCBI Taxonomy" id="55577"/>
    <lineage>
        <taxon>Eukaryota</taxon>
        <taxon>Viridiplantae</taxon>
        <taxon>Streptophyta</taxon>
        <taxon>Embryophyta</taxon>
        <taxon>Tracheophyta</taxon>
        <taxon>Spermatophyta</taxon>
        <taxon>Magnoliopsida</taxon>
        <taxon>Liliopsida</taxon>
        <taxon>Dioscoreales</taxon>
        <taxon>Dioscoreaceae</taxon>
        <taxon>Dioscorea</taxon>
    </lineage>
</organism>
<evidence type="ECO:0000256" key="5">
    <source>
        <dbReference type="ARBA" id="ARBA00022842"/>
    </source>
</evidence>
<dbReference type="AlphaFoldDB" id="A0AB40C832"/>
<dbReference type="GO" id="GO:0006310">
    <property type="term" value="P:DNA recombination"/>
    <property type="evidence" value="ECO:0007669"/>
    <property type="project" value="UniProtKB-KW"/>
</dbReference>
<dbReference type="PROSITE" id="PS50994">
    <property type="entry name" value="INTEGRASE"/>
    <property type="match status" value="1"/>
</dbReference>
<protein>
    <submittedName>
        <fullName evidence="12">Uncharacterized protein LOC120273196</fullName>
    </submittedName>
</protein>
<keyword evidence="6" id="KW-0229">DNA integration</keyword>
<keyword evidence="8" id="KW-0808">Transferase</keyword>
<dbReference type="GO" id="GO:0004519">
    <property type="term" value="F:endonuclease activity"/>
    <property type="evidence" value="ECO:0007669"/>
    <property type="project" value="UniProtKB-KW"/>
</dbReference>
<dbReference type="GO" id="GO:0003887">
    <property type="term" value="F:DNA-directed DNA polymerase activity"/>
    <property type="evidence" value="ECO:0007669"/>
    <property type="project" value="UniProtKB-KW"/>
</dbReference>
<evidence type="ECO:0000256" key="6">
    <source>
        <dbReference type="ARBA" id="ARBA00022908"/>
    </source>
</evidence>
<keyword evidence="8" id="KW-0239">DNA-directed DNA polymerase</keyword>
<dbReference type="Pfam" id="PF00665">
    <property type="entry name" value="rve"/>
    <property type="match status" value="1"/>
</dbReference>
<sequence>MATNGSGSGSSQTNVPPFNRESYNLWSLKMETILLSCNLWGMVEKGYNEEEEDKQELSDPTIIGKILRSLTLKFSHVVSSIIESKDMSSLTVKELSGSLGGHEGRLDLEQDHTEEEGEAEVASEVAYVVKEEGEAQRPKAFKCWYKDKAMNFAEEEEITHLFMGSRGSSNEHENVSLLDSGYSNHMTVKIGDKNVLKVAGIGSLLFKSKTGKLRELSNVQDKESNSLLAQVQMTQHKLFPLSVDEVGLAHVSCKGDASILCHMRYAWVYFLQTKSHAFKSFKMYKIMAEKQLKRSIKVLRTDRGGEFTSREFQLFCEENDVKCQLIAPHTPQQNGVVEQKNRTVVEMAHCMLMEKSVPTNLWGEAVSTVVTC</sequence>
<keyword evidence="11" id="KW-1185">Reference proteome</keyword>
<reference evidence="12" key="1">
    <citation type="submission" date="2025-08" db="UniProtKB">
        <authorList>
            <consortium name="RefSeq"/>
        </authorList>
    </citation>
    <scope>IDENTIFICATION</scope>
</reference>
<keyword evidence="3" id="KW-0255">Endonuclease</keyword>
<dbReference type="GO" id="GO:0015074">
    <property type="term" value="P:DNA integration"/>
    <property type="evidence" value="ECO:0007669"/>
    <property type="project" value="UniProtKB-KW"/>
</dbReference>
<evidence type="ECO:0000256" key="3">
    <source>
        <dbReference type="ARBA" id="ARBA00022759"/>
    </source>
</evidence>
<dbReference type="PANTHER" id="PTHR42648">
    <property type="entry name" value="TRANSPOSASE, PUTATIVE-RELATED"/>
    <property type="match status" value="1"/>
</dbReference>
<evidence type="ECO:0000256" key="9">
    <source>
        <dbReference type="ARBA" id="ARBA00023172"/>
    </source>
</evidence>
<keyword evidence="7" id="KW-0695">RNA-directed DNA polymerase</keyword>
<evidence type="ECO:0000313" key="11">
    <source>
        <dbReference type="Proteomes" id="UP001515500"/>
    </source>
</evidence>
<dbReference type="GO" id="GO:0016787">
    <property type="term" value="F:hydrolase activity"/>
    <property type="evidence" value="ECO:0007669"/>
    <property type="project" value="UniProtKB-KW"/>
</dbReference>
<keyword evidence="2" id="KW-0479">Metal-binding</keyword>
<dbReference type="GO" id="GO:0003676">
    <property type="term" value="F:nucleic acid binding"/>
    <property type="evidence" value="ECO:0007669"/>
    <property type="project" value="InterPro"/>
</dbReference>
<evidence type="ECO:0000256" key="8">
    <source>
        <dbReference type="ARBA" id="ARBA00022932"/>
    </source>
</evidence>
<dbReference type="Gene3D" id="3.30.420.10">
    <property type="entry name" value="Ribonuclease H-like superfamily/Ribonuclease H"/>
    <property type="match status" value="1"/>
</dbReference>
<evidence type="ECO:0000256" key="4">
    <source>
        <dbReference type="ARBA" id="ARBA00022801"/>
    </source>
</evidence>
<dbReference type="InterPro" id="IPR012337">
    <property type="entry name" value="RNaseH-like_sf"/>
</dbReference>